<dbReference type="EMBL" id="UOGJ01000047">
    <property type="protein sequence ID" value="VAX35366.1"/>
    <property type="molecule type" value="Genomic_DNA"/>
</dbReference>
<dbReference type="SUPFAM" id="SSF116734">
    <property type="entry name" value="DNA methylase specificity domain"/>
    <property type="match status" value="1"/>
</dbReference>
<evidence type="ECO:0000256" key="5">
    <source>
        <dbReference type="ARBA" id="ARBA00022747"/>
    </source>
</evidence>
<dbReference type="GO" id="GO:0003677">
    <property type="term" value="F:DNA binding"/>
    <property type="evidence" value="ECO:0007669"/>
    <property type="project" value="InterPro"/>
</dbReference>
<comment type="catalytic activity">
    <reaction evidence="6">
        <text>a 2'-deoxyadenosine in DNA + S-adenosyl-L-methionine = an N(6)-methyl-2'-deoxyadenosine in DNA + S-adenosyl-L-homocysteine + H(+)</text>
        <dbReference type="Rhea" id="RHEA:15197"/>
        <dbReference type="Rhea" id="RHEA-COMP:12418"/>
        <dbReference type="Rhea" id="RHEA-COMP:12419"/>
        <dbReference type="ChEBI" id="CHEBI:15378"/>
        <dbReference type="ChEBI" id="CHEBI:57856"/>
        <dbReference type="ChEBI" id="CHEBI:59789"/>
        <dbReference type="ChEBI" id="CHEBI:90615"/>
        <dbReference type="ChEBI" id="CHEBI:90616"/>
        <dbReference type="EC" id="2.1.1.72"/>
    </reaction>
</comment>
<dbReference type="GO" id="GO:0008170">
    <property type="term" value="F:N-methyltransferase activity"/>
    <property type="evidence" value="ECO:0007669"/>
    <property type="project" value="InterPro"/>
</dbReference>
<dbReference type="AlphaFoldDB" id="A0A3B1CXI5"/>
<proteinExistence type="predicted"/>
<dbReference type="CDD" id="cd02440">
    <property type="entry name" value="AdoMet_MTases"/>
    <property type="match status" value="1"/>
</dbReference>
<reference evidence="9" key="1">
    <citation type="submission" date="2018-06" db="EMBL/GenBank/DDBJ databases">
        <authorList>
            <person name="Zhirakovskaya E."/>
        </authorList>
    </citation>
    <scope>NUCLEOTIDE SEQUENCE</scope>
</reference>
<dbReference type="GO" id="GO:0032259">
    <property type="term" value="P:methylation"/>
    <property type="evidence" value="ECO:0007669"/>
    <property type="project" value="UniProtKB-KW"/>
</dbReference>
<keyword evidence="5" id="KW-0680">Restriction system</keyword>
<dbReference type="PANTHER" id="PTHR42933">
    <property type="entry name" value="SLR6095 PROTEIN"/>
    <property type="match status" value="1"/>
</dbReference>
<dbReference type="InterPro" id="IPR000055">
    <property type="entry name" value="Restrct_endonuc_typeI_TRD"/>
</dbReference>
<dbReference type="GO" id="GO:0009007">
    <property type="term" value="F:site-specific DNA-methyltransferase (adenine-specific) activity"/>
    <property type="evidence" value="ECO:0007669"/>
    <property type="project" value="UniProtKB-EC"/>
</dbReference>
<evidence type="ECO:0000256" key="2">
    <source>
        <dbReference type="ARBA" id="ARBA00022603"/>
    </source>
</evidence>
<accession>A0A3B1CXI5</accession>
<protein>
    <recommendedName>
        <fullName evidence="1">site-specific DNA-methyltransferase (adenine-specific)</fullName>
        <ecNumber evidence="1">2.1.1.72</ecNumber>
    </recommendedName>
</protein>
<evidence type="ECO:0000259" key="7">
    <source>
        <dbReference type="Pfam" id="PF01420"/>
    </source>
</evidence>
<evidence type="ECO:0000256" key="6">
    <source>
        <dbReference type="ARBA" id="ARBA00047942"/>
    </source>
</evidence>
<dbReference type="InterPro" id="IPR051537">
    <property type="entry name" value="DNA_Adenine_Mtase"/>
</dbReference>
<organism evidence="9">
    <name type="scientific">hydrothermal vent metagenome</name>
    <dbReference type="NCBI Taxonomy" id="652676"/>
    <lineage>
        <taxon>unclassified sequences</taxon>
        <taxon>metagenomes</taxon>
        <taxon>ecological metagenomes</taxon>
    </lineage>
</organism>
<dbReference type="PANTHER" id="PTHR42933:SF1">
    <property type="entry name" value="SITE-SPECIFIC DNA-METHYLTRANSFERASE (ADENINE-SPECIFIC)"/>
    <property type="match status" value="1"/>
</dbReference>
<dbReference type="PRINTS" id="PR00507">
    <property type="entry name" value="N12N6MTFRASE"/>
</dbReference>
<keyword evidence="3" id="KW-0808">Transferase</keyword>
<evidence type="ECO:0000256" key="3">
    <source>
        <dbReference type="ARBA" id="ARBA00022679"/>
    </source>
</evidence>
<feature type="domain" description="Type I restriction modification DNA specificity" evidence="7">
    <location>
        <begin position="625"/>
        <end position="781"/>
    </location>
</feature>
<dbReference type="GO" id="GO:0009307">
    <property type="term" value="P:DNA restriction-modification system"/>
    <property type="evidence" value="ECO:0007669"/>
    <property type="project" value="UniProtKB-KW"/>
</dbReference>
<dbReference type="EC" id="2.1.1.72" evidence="1"/>
<evidence type="ECO:0000313" key="9">
    <source>
        <dbReference type="EMBL" id="VAX35366.1"/>
    </source>
</evidence>
<dbReference type="InterPro" id="IPR029063">
    <property type="entry name" value="SAM-dependent_MTases_sf"/>
</dbReference>
<dbReference type="Pfam" id="PF02384">
    <property type="entry name" value="N6_Mtase"/>
    <property type="match status" value="1"/>
</dbReference>
<feature type="domain" description="DNA methylase adenine-specific" evidence="8">
    <location>
        <begin position="287"/>
        <end position="531"/>
    </location>
</feature>
<dbReference type="InterPro" id="IPR003356">
    <property type="entry name" value="DNA_methylase_A-5"/>
</dbReference>
<keyword evidence="2" id="KW-0489">Methyltransferase</keyword>
<dbReference type="Gene3D" id="3.40.50.150">
    <property type="entry name" value="Vaccinia Virus protein VP39"/>
    <property type="match status" value="1"/>
</dbReference>
<evidence type="ECO:0000259" key="8">
    <source>
        <dbReference type="Pfam" id="PF02384"/>
    </source>
</evidence>
<evidence type="ECO:0000256" key="1">
    <source>
        <dbReference type="ARBA" id="ARBA00011900"/>
    </source>
</evidence>
<name>A0A3B1CXI5_9ZZZZ</name>
<keyword evidence="4" id="KW-0949">S-adenosyl-L-methionine</keyword>
<dbReference type="SUPFAM" id="SSF53335">
    <property type="entry name" value="S-adenosyl-L-methionine-dependent methyltransferases"/>
    <property type="match status" value="1"/>
</dbReference>
<sequence>MANEAKTEEVFRGILDSLGYYSTNSIIVERQQSDAPKIQKLLRSASKSAKGSGAGYPDFIIRDSSYPQLLIVVECKASATEHESQSRKEYSKYAVDGALLYASFLSKEYDVIAIGVSGESVQELRVSNYLHLQHKDIAHSIFGNDLLSFEDYYKGYIKSDLKYNQDYESLLSYSKELNDLLHGKKIPESIRSLLISAVLIALENEAFTASYKLQKTAKQVTKQIVGSVREVLDSSDIPETKIKNILHAYSFIEINSTLTSDKEFILNLISEIDENINSFIRTHGYFDAIGQFYVEFLRYANSDKGLGIVLTPPHITQLFVELAEVDKDSVVLDSCCGTSGFLISAMRRMIEDAKSDSNKIDDIKSNQLIGIEFQDHIYALATSNMILHGDGKSNIIQGDCFKVNNEIKDKFNPDVALLNPPYRNNTNDPYELNFALNALDMLDKGGKCIIILPMSCSLAQKGDELELKRKLLERHTLDAVLSMPDDLFHNSKVNVSTCVMVFTAQKPHSNHKKTWFGYWKDDGFIKVKNKGRIDLKNNWKDIKSQWLSAFYNKDDVPSSSVKHKITYKDEWCSEAYMQTNYSTLSKLDWIKTIRKFIAYQFTNNIINEVDKSPVIQSPLEIKGINWKEFNAGSLFKLYRGVSSGSVTTTENKEDSGDIIYLRPSNNYSIKNGYISRVEIKDDSIFPSSTLVMGNTGAGSHTWTYLIAEEFIPNNNLTVLIPKQNLNIYQKIFLINIIEHNRYRYAYGRIPSNKRFMDSKLSLPVDADGEPDWGFIENYIKTLPYSSSLSKIT</sequence>
<dbReference type="Pfam" id="PF01420">
    <property type="entry name" value="Methylase_S"/>
    <property type="match status" value="1"/>
</dbReference>
<evidence type="ECO:0000256" key="4">
    <source>
        <dbReference type="ARBA" id="ARBA00022691"/>
    </source>
</evidence>
<gene>
    <name evidence="9" type="ORF">MNBD_UNCLBAC01-1388</name>
</gene>